<dbReference type="Gene3D" id="3.30.70.270">
    <property type="match status" value="1"/>
</dbReference>
<dbReference type="SUPFAM" id="SSF55073">
    <property type="entry name" value="Nucleotide cyclase"/>
    <property type="match status" value="1"/>
</dbReference>
<comment type="caution">
    <text evidence="5">The sequence shown here is derived from an EMBL/GenBank/DDBJ whole genome shotgun (WGS) entry which is preliminary data.</text>
</comment>
<dbReference type="PROSITE" id="PS51257">
    <property type="entry name" value="PROKAR_LIPOPROTEIN"/>
    <property type="match status" value="1"/>
</dbReference>
<dbReference type="Pfam" id="PF00990">
    <property type="entry name" value="GGDEF"/>
    <property type="match status" value="1"/>
</dbReference>
<evidence type="ECO:0000313" key="5">
    <source>
        <dbReference type="EMBL" id="PQJ61831.1"/>
    </source>
</evidence>
<dbReference type="CDD" id="cd01949">
    <property type="entry name" value="GGDEF"/>
    <property type="match status" value="1"/>
</dbReference>
<keyword evidence="3" id="KW-1133">Transmembrane helix</keyword>
<keyword evidence="3" id="KW-0812">Transmembrane</keyword>
<dbReference type="GO" id="GO:0052621">
    <property type="term" value="F:diguanylate cyclase activity"/>
    <property type="evidence" value="ECO:0007669"/>
    <property type="project" value="UniProtKB-EC"/>
</dbReference>
<dbReference type="RefSeq" id="WP_105061690.1">
    <property type="nucleotide sequence ID" value="NZ_MSCJ01000003.1"/>
</dbReference>
<dbReference type="Proteomes" id="UP000238730">
    <property type="component" value="Unassembled WGS sequence"/>
</dbReference>
<dbReference type="SMART" id="SM00267">
    <property type="entry name" value="GGDEF"/>
    <property type="match status" value="1"/>
</dbReference>
<comment type="catalytic activity">
    <reaction evidence="2">
        <text>2 GTP = 3',3'-c-di-GMP + 2 diphosphate</text>
        <dbReference type="Rhea" id="RHEA:24898"/>
        <dbReference type="ChEBI" id="CHEBI:33019"/>
        <dbReference type="ChEBI" id="CHEBI:37565"/>
        <dbReference type="ChEBI" id="CHEBI:58805"/>
        <dbReference type="EC" id="2.7.7.65"/>
    </reaction>
</comment>
<feature type="transmembrane region" description="Helical" evidence="3">
    <location>
        <begin position="12"/>
        <end position="33"/>
    </location>
</feature>
<dbReference type="InterPro" id="IPR029787">
    <property type="entry name" value="Nucleotide_cyclase"/>
</dbReference>
<evidence type="ECO:0000256" key="3">
    <source>
        <dbReference type="SAM" id="Phobius"/>
    </source>
</evidence>
<dbReference type="NCBIfam" id="TIGR00254">
    <property type="entry name" value="GGDEF"/>
    <property type="match status" value="1"/>
</dbReference>
<dbReference type="EMBL" id="MSCJ01000003">
    <property type="protein sequence ID" value="PQJ61831.1"/>
    <property type="molecule type" value="Genomic_DNA"/>
</dbReference>
<dbReference type="InterPro" id="IPR043128">
    <property type="entry name" value="Rev_trsase/Diguanyl_cyclase"/>
</dbReference>
<organism evidence="5 6">
    <name type="scientific">Photobacterium angustum</name>
    <dbReference type="NCBI Taxonomy" id="661"/>
    <lineage>
        <taxon>Bacteria</taxon>
        <taxon>Pseudomonadati</taxon>
        <taxon>Pseudomonadota</taxon>
        <taxon>Gammaproteobacteria</taxon>
        <taxon>Vibrionales</taxon>
        <taxon>Vibrionaceae</taxon>
        <taxon>Photobacterium</taxon>
    </lineage>
</organism>
<accession>A0A2S7VK07</accession>
<dbReference type="EC" id="2.7.7.65" evidence="1"/>
<feature type="domain" description="GGDEF" evidence="4">
    <location>
        <begin position="308"/>
        <end position="433"/>
    </location>
</feature>
<keyword evidence="3" id="KW-0472">Membrane</keyword>
<dbReference type="InterPro" id="IPR000160">
    <property type="entry name" value="GGDEF_dom"/>
</dbReference>
<evidence type="ECO:0000259" key="4">
    <source>
        <dbReference type="PROSITE" id="PS50887"/>
    </source>
</evidence>
<dbReference type="OrthoDB" id="5856305at2"/>
<dbReference type="InterPro" id="IPR050469">
    <property type="entry name" value="Diguanylate_Cyclase"/>
</dbReference>
<dbReference type="PANTHER" id="PTHR45138">
    <property type="entry name" value="REGULATORY COMPONENTS OF SENSORY TRANSDUCTION SYSTEM"/>
    <property type="match status" value="1"/>
</dbReference>
<dbReference type="PROSITE" id="PS50887">
    <property type="entry name" value="GGDEF"/>
    <property type="match status" value="1"/>
</dbReference>
<sequence>MIDKITHKNKTLITFIKPFVLFFTIISCGYFAYNAYHLEKFYKQYFKTINSVYSVSRRFSSFYNNTDTRLIPKGQQYFNGVSVVINHTSEVKNLSKGINLLRDQLDQLTDNNIWTIAVFDNPATHAHFDPARRQYLESYKNYEKNSVIKRIIDKEGLGETYSYFYGCNIKMTEKYIEDGSNQAIRTLYYPIYNNRKLDALLAIDIKNNILNDTLKNYNNKYKTVLYSNPSKYDFSIKKLLPCSSQDPFYVGVNLFNILKYSLIPALSLTFFIYWLTAKIKTRKFSLQRDLMTHFYRRDYYEKKLHAQKGFCLLIIDIDHFKSINDTYGHEVGDEVIRKLAERLGRCIRQSDIAIRWGGEEFILSFTSMTKEQLKLKAEKIRHVVQVSPIHNIAVTISIGGTVSDTLSFSDAYKVSDDALYQSKHNGRNQSTIV</sequence>
<dbReference type="AlphaFoldDB" id="A0A2S7VK07"/>
<evidence type="ECO:0000256" key="1">
    <source>
        <dbReference type="ARBA" id="ARBA00012528"/>
    </source>
</evidence>
<dbReference type="PANTHER" id="PTHR45138:SF9">
    <property type="entry name" value="DIGUANYLATE CYCLASE DGCM-RELATED"/>
    <property type="match status" value="1"/>
</dbReference>
<reference evidence="5 6" key="1">
    <citation type="submission" date="2016-12" db="EMBL/GenBank/DDBJ databases">
        <title>Diversity of luminous bacteria.</title>
        <authorList>
            <person name="Yoshizawa S."/>
            <person name="Kogure K."/>
        </authorList>
    </citation>
    <scope>NUCLEOTIDE SEQUENCE [LARGE SCALE GENOMIC DNA]</scope>
    <source>
        <strain evidence="5 6">LC1-200</strain>
    </source>
</reference>
<evidence type="ECO:0000313" key="6">
    <source>
        <dbReference type="Proteomes" id="UP000238730"/>
    </source>
</evidence>
<evidence type="ECO:0000256" key="2">
    <source>
        <dbReference type="ARBA" id="ARBA00034247"/>
    </source>
</evidence>
<proteinExistence type="predicted"/>
<protein>
    <recommendedName>
        <fullName evidence="1">diguanylate cyclase</fullName>
        <ecNumber evidence="1">2.7.7.65</ecNumber>
    </recommendedName>
</protein>
<gene>
    <name evidence="5" type="ORF">BTO08_16310</name>
</gene>
<name>A0A2S7VK07_PHOAN</name>